<protein>
    <recommendedName>
        <fullName evidence="6">Ankyrin repeat domain-containing protein</fullName>
    </recommendedName>
</protein>
<dbReference type="Proteomes" id="UP001303587">
    <property type="component" value="Chromosome"/>
</dbReference>
<dbReference type="SUPFAM" id="SSF48403">
    <property type="entry name" value="Ankyrin repeat"/>
    <property type="match status" value="3"/>
</dbReference>
<dbReference type="InterPro" id="IPR036770">
    <property type="entry name" value="Ankyrin_rpt-contain_sf"/>
</dbReference>
<feature type="repeat" description="ANK" evidence="3">
    <location>
        <begin position="274"/>
        <end position="302"/>
    </location>
</feature>
<evidence type="ECO:0000313" key="4">
    <source>
        <dbReference type="EMBL" id="WNY25599.1"/>
    </source>
</evidence>
<dbReference type="PANTHER" id="PTHR24198:SF165">
    <property type="entry name" value="ANKYRIN REPEAT-CONTAINING PROTEIN-RELATED"/>
    <property type="match status" value="1"/>
</dbReference>
<dbReference type="Pfam" id="PF12796">
    <property type="entry name" value="Ank_2"/>
    <property type="match status" value="2"/>
</dbReference>
<gene>
    <name evidence="4" type="ORF">MsAc7_11510</name>
</gene>
<organism evidence="4 5">
    <name type="scientific">Methanolapillus millepedarum</name>
    <dbReference type="NCBI Taxonomy" id="3028296"/>
    <lineage>
        <taxon>Archaea</taxon>
        <taxon>Methanobacteriati</taxon>
        <taxon>Methanobacteriota</taxon>
        <taxon>Stenosarchaea group</taxon>
        <taxon>Methanomicrobia</taxon>
        <taxon>Methanosarcinales</taxon>
        <taxon>Methanosarcinaceae</taxon>
        <taxon>Methanolapillus</taxon>
    </lineage>
</organism>
<reference evidence="4 5" key="1">
    <citation type="submission" date="2023-07" db="EMBL/GenBank/DDBJ databases">
        <title>Closed genoem sequence of Methanosarcinaceae archaeon Ac7.</title>
        <authorList>
            <person name="Poehlein A."/>
            <person name="Protasov E."/>
            <person name="Platt K."/>
            <person name="Reeh H."/>
            <person name="Daniel R."/>
            <person name="Brune A."/>
        </authorList>
    </citation>
    <scope>NUCLEOTIDE SEQUENCE [LARGE SCALE GENOMIC DNA]</scope>
    <source>
        <strain evidence="4 5">Ac7</strain>
    </source>
</reference>
<keyword evidence="5" id="KW-1185">Reference proteome</keyword>
<dbReference type="InterPro" id="IPR002110">
    <property type="entry name" value="Ankyrin_rpt"/>
</dbReference>
<keyword evidence="1" id="KW-0677">Repeat</keyword>
<keyword evidence="2 3" id="KW-0040">ANK repeat</keyword>
<dbReference type="PROSITE" id="PS50088">
    <property type="entry name" value="ANK_REPEAT"/>
    <property type="match status" value="3"/>
</dbReference>
<accession>A0AA96V2Z5</accession>
<dbReference type="PROSITE" id="PS50297">
    <property type="entry name" value="ANK_REP_REGION"/>
    <property type="match status" value="3"/>
</dbReference>
<dbReference type="PANTHER" id="PTHR24198">
    <property type="entry name" value="ANKYRIN REPEAT AND PROTEIN KINASE DOMAIN-CONTAINING PROTEIN"/>
    <property type="match status" value="1"/>
</dbReference>
<evidence type="ECO:0000256" key="2">
    <source>
        <dbReference type="ARBA" id="ARBA00023043"/>
    </source>
</evidence>
<sequence>MRLQDQIYDLKKAYEKSVRSPEEILNIYNGIEDKNAIDECSGKNALIHMAASYADGKNIRRLVEGGAQAGVVNAYGQTPLHLLCESTHLGFYRPSDDEIYDAACALLDAKVSALRKNDRGQTCYHLAADKGVYPMIQAMIDRGVKINMTDKDGCTVLHLAAQGVRHPLESRKYRVNDYERAKAEAAKPDVSPTFDKINQEQLERTEKEFKQNEHLIDSYFKIVKAVVDAGLIDPDEKDNYGKTALDYAIKSNSKIIAAFLKGEYDENNPDSAATGGMTLHQAVDKGDMVAVKAILASGADIHDVFHEPYNKLNGKTPLAVACANANAEAVQILLDAGANPNFKSGEGGYTAVRSLILNLKDNHFRSTGKDVETILKSMVKAGLDINGFLDDNENTALIETCNVIYRTNLNESNNKEGMLFHTIMNLGADVNVTNKKGQTPLMIVAKKDADLENAFIMLLEAGAKTDVCDMDGNTPAMYAAENRKQNNAKNFIDLMAAFGDIKADAVNNKGKTALEIATEKNHEAVVKQLLSMQQ</sequence>
<dbReference type="Gene3D" id="1.25.40.20">
    <property type="entry name" value="Ankyrin repeat-containing domain"/>
    <property type="match status" value="5"/>
</dbReference>
<dbReference type="GeneID" id="89230257"/>
<evidence type="ECO:0000313" key="5">
    <source>
        <dbReference type="Proteomes" id="UP001303587"/>
    </source>
</evidence>
<dbReference type="Pfam" id="PF13857">
    <property type="entry name" value="Ank_5"/>
    <property type="match status" value="1"/>
</dbReference>
<evidence type="ECO:0008006" key="6">
    <source>
        <dbReference type="Google" id="ProtNLM"/>
    </source>
</evidence>
<feature type="repeat" description="ANK" evidence="3">
    <location>
        <begin position="313"/>
        <end position="345"/>
    </location>
</feature>
<dbReference type="AlphaFoldDB" id="A0AA96V2Z5"/>
<name>A0AA96V2Z5_9EURY</name>
<evidence type="ECO:0000256" key="1">
    <source>
        <dbReference type="ARBA" id="ARBA00022737"/>
    </source>
</evidence>
<dbReference type="RefSeq" id="WP_338101962.1">
    <property type="nucleotide sequence ID" value="NZ_CP131060.1"/>
</dbReference>
<feature type="repeat" description="ANK" evidence="3">
    <location>
        <begin position="119"/>
        <end position="151"/>
    </location>
</feature>
<proteinExistence type="predicted"/>
<dbReference type="EMBL" id="CP131060">
    <property type="protein sequence ID" value="WNY25599.1"/>
    <property type="molecule type" value="Genomic_DNA"/>
</dbReference>
<evidence type="ECO:0000256" key="3">
    <source>
        <dbReference type="PROSITE-ProRule" id="PRU00023"/>
    </source>
</evidence>
<dbReference type="SMART" id="SM00248">
    <property type="entry name" value="ANK"/>
    <property type="match status" value="9"/>
</dbReference>